<gene>
    <name evidence="2" type="ORF">EPUL_006495</name>
</gene>
<proteinExistence type="predicted"/>
<evidence type="ECO:0000313" key="2">
    <source>
        <dbReference type="EMBL" id="POS82235.1"/>
    </source>
</evidence>
<dbReference type="Proteomes" id="UP000237438">
    <property type="component" value="Unassembled WGS sequence"/>
</dbReference>
<evidence type="ECO:0000259" key="1">
    <source>
        <dbReference type="Pfam" id="PF13976"/>
    </source>
</evidence>
<accession>A0A2S4PJN7</accession>
<dbReference type="OrthoDB" id="1751483at2759"/>
<feature type="domain" description="GAG-pre-integrase" evidence="1">
    <location>
        <begin position="45"/>
        <end position="97"/>
    </location>
</feature>
<dbReference type="EMBL" id="PEDP01003543">
    <property type="protein sequence ID" value="POS82235.1"/>
    <property type="molecule type" value="Genomic_DNA"/>
</dbReference>
<dbReference type="InterPro" id="IPR025724">
    <property type="entry name" value="GAG-pre-integrase_dom"/>
</dbReference>
<name>A0A2S4PJN7_9PEZI</name>
<sequence>VGLYVNLGSKEVTITRDRKIFATGPRIGITWILRAYSSHEKALKAESVSQEETLLWHRRLGHPEQEKLCLISQAVTDMPVIRRIYAPDCNTCSFTKSVRHQNREAPKNQSTQQLKRIFIDTWGPYRHFFLGENK</sequence>
<feature type="non-terminal residue" evidence="2">
    <location>
        <position position="1"/>
    </location>
</feature>
<reference evidence="2 3" key="1">
    <citation type="submission" date="2017-10" db="EMBL/GenBank/DDBJ databases">
        <title>Development of genomic resources for the powdery mildew, Erysiphe pulchra.</title>
        <authorList>
            <person name="Wadl P.A."/>
            <person name="Mack B.M."/>
            <person name="Moore G."/>
            <person name="Beltz S.B."/>
        </authorList>
    </citation>
    <scope>NUCLEOTIDE SEQUENCE [LARGE SCALE GENOMIC DNA]</scope>
    <source>
        <strain evidence="2">Cflorida</strain>
    </source>
</reference>
<comment type="caution">
    <text evidence="2">The sequence shown here is derived from an EMBL/GenBank/DDBJ whole genome shotgun (WGS) entry which is preliminary data.</text>
</comment>
<protein>
    <recommendedName>
        <fullName evidence="1">GAG-pre-integrase domain-containing protein</fullName>
    </recommendedName>
</protein>
<organism evidence="2 3">
    <name type="scientific">Erysiphe pulchra</name>
    <dbReference type="NCBI Taxonomy" id="225359"/>
    <lineage>
        <taxon>Eukaryota</taxon>
        <taxon>Fungi</taxon>
        <taxon>Dikarya</taxon>
        <taxon>Ascomycota</taxon>
        <taxon>Pezizomycotina</taxon>
        <taxon>Leotiomycetes</taxon>
        <taxon>Erysiphales</taxon>
        <taxon>Erysiphaceae</taxon>
        <taxon>Erysiphe</taxon>
    </lineage>
</organism>
<dbReference type="Pfam" id="PF13976">
    <property type="entry name" value="gag_pre-integrs"/>
    <property type="match status" value="1"/>
</dbReference>
<feature type="non-terminal residue" evidence="2">
    <location>
        <position position="134"/>
    </location>
</feature>
<evidence type="ECO:0000313" key="3">
    <source>
        <dbReference type="Proteomes" id="UP000237438"/>
    </source>
</evidence>
<dbReference type="AlphaFoldDB" id="A0A2S4PJN7"/>
<keyword evidence="3" id="KW-1185">Reference proteome</keyword>